<dbReference type="PANTHER" id="PTHR30399:SF1">
    <property type="entry name" value="UTP PYROPHOSPHATASE"/>
    <property type="match status" value="1"/>
</dbReference>
<evidence type="ECO:0000313" key="4">
    <source>
        <dbReference type="Proteomes" id="UP000198825"/>
    </source>
</evidence>
<gene>
    <name evidence="3" type="ORF">SAMN04488544_1767</name>
</gene>
<organism evidence="3 4">
    <name type="scientific">Microlunatus sagamiharensis</name>
    <dbReference type="NCBI Taxonomy" id="546874"/>
    <lineage>
        <taxon>Bacteria</taxon>
        <taxon>Bacillati</taxon>
        <taxon>Actinomycetota</taxon>
        <taxon>Actinomycetes</taxon>
        <taxon>Propionibacteriales</taxon>
        <taxon>Propionibacteriaceae</taxon>
        <taxon>Microlunatus</taxon>
    </lineage>
</organism>
<reference evidence="4" key="1">
    <citation type="submission" date="2016-10" db="EMBL/GenBank/DDBJ databases">
        <authorList>
            <person name="Varghese N."/>
            <person name="Submissions S."/>
        </authorList>
    </citation>
    <scope>NUCLEOTIDE SEQUENCE [LARGE SCALE GENOMIC DNA]</scope>
    <source>
        <strain evidence="4">DSM 21743</strain>
    </source>
</reference>
<feature type="region of interest" description="Disordered" evidence="1">
    <location>
        <begin position="179"/>
        <end position="206"/>
    </location>
</feature>
<evidence type="ECO:0000313" key="3">
    <source>
        <dbReference type="EMBL" id="SDU90636.1"/>
    </source>
</evidence>
<proteinExistence type="predicted"/>
<dbReference type="EMBL" id="LT629799">
    <property type="protein sequence ID" value="SDU90636.1"/>
    <property type="molecule type" value="Genomic_DNA"/>
</dbReference>
<dbReference type="STRING" id="546874.SAMN04488544_1767"/>
<accession>A0A1H2MDT0</accession>
<dbReference type="Pfam" id="PF01863">
    <property type="entry name" value="YgjP-like"/>
    <property type="match status" value="1"/>
</dbReference>
<sequence length="206" mass="23086">MSDAPGPVAPVVEVRRSRRRRRTVTAYREGSTVVVLVPASMSRAEEARHVESLVARLLAREARAQGPSGDADLLVRARELGRRYLEPQVGVVPAPTRVAWVSNQRRRWGSCTPTDRTIRLSDRLRPMPSWVRDYVLLHELVHLLEANHTPRFHALLSAYDDAERARGYLEGYADAARLEVGREPDDGALDDVDGHGDDDRPGDGRR</sequence>
<feature type="compositionally biased region" description="Basic and acidic residues" evidence="1">
    <location>
        <begin position="192"/>
        <end position="206"/>
    </location>
</feature>
<dbReference type="RefSeq" id="WP_231918514.1">
    <property type="nucleotide sequence ID" value="NZ_LT629799.1"/>
</dbReference>
<evidence type="ECO:0000256" key="1">
    <source>
        <dbReference type="SAM" id="MobiDB-lite"/>
    </source>
</evidence>
<dbReference type="AlphaFoldDB" id="A0A1H2MDT0"/>
<dbReference type="InterPro" id="IPR053136">
    <property type="entry name" value="UTP_pyrophosphatase-like"/>
</dbReference>
<feature type="domain" description="YgjP-like metallopeptidase" evidence="2">
    <location>
        <begin position="96"/>
        <end position="161"/>
    </location>
</feature>
<dbReference type="Proteomes" id="UP000198825">
    <property type="component" value="Chromosome I"/>
</dbReference>
<dbReference type="InterPro" id="IPR002725">
    <property type="entry name" value="YgjP-like_metallopeptidase"/>
</dbReference>
<dbReference type="CDD" id="cd07344">
    <property type="entry name" value="M48_yhfN_like"/>
    <property type="match status" value="1"/>
</dbReference>
<name>A0A1H2MDT0_9ACTN</name>
<protein>
    <recommendedName>
        <fullName evidence="2">YgjP-like metallopeptidase domain-containing protein</fullName>
    </recommendedName>
</protein>
<evidence type="ECO:0000259" key="2">
    <source>
        <dbReference type="Pfam" id="PF01863"/>
    </source>
</evidence>
<dbReference type="Gene3D" id="3.30.2010.10">
    <property type="entry name" value="Metalloproteases ('zincins'), catalytic domain"/>
    <property type="match status" value="1"/>
</dbReference>
<keyword evidence="4" id="KW-1185">Reference proteome</keyword>
<dbReference type="PANTHER" id="PTHR30399">
    <property type="entry name" value="UNCHARACTERIZED PROTEIN YGJP"/>
    <property type="match status" value="1"/>
</dbReference>